<accession>A0A3A6RDS2</accession>
<dbReference type="PROSITE" id="PS51000">
    <property type="entry name" value="HTH_DEOR_2"/>
    <property type="match status" value="1"/>
</dbReference>
<reference evidence="5 6" key="1">
    <citation type="submission" date="2018-08" db="EMBL/GenBank/DDBJ databases">
        <title>Vibrio isolated from the Eastern China Marginal Seas.</title>
        <authorList>
            <person name="Li Y."/>
        </authorList>
    </citation>
    <scope>NUCLEOTIDE SEQUENCE [LARGE SCALE GENOMIC DNA]</scope>
    <source>
        <strain evidence="5 6">BEI233</strain>
    </source>
</reference>
<dbReference type="InterPro" id="IPR018356">
    <property type="entry name" value="Tscrpt_reg_HTH_DeoR_CS"/>
</dbReference>
<dbReference type="SMART" id="SM00420">
    <property type="entry name" value="HTH_DEOR"/>
    <property type="match status" value="1"/>
</dbReference>
<evidence type="ECO:0000256" key="1">
    <source>
        <dbReference type="ARBA" id="ARBA00023015"/>
    </source>
</evidence>
<dbReference type="InterPro" id="IPR036388">
    <property type="entry name" value="WH-like_DNA-bd_sf"/>
</dbReference>
<protein>
    <submittedName>
        <fullName evidence="5">DeoR/GlpR transcriptional regulator</fullName>
    </submittedName>
</protein>
<feature type="domain" description="HTH deoR-type" evidence="4">
    <location>
        <begin position="8"/>
        <end position="63"/>
    </location>
</feature>
<dbReference type="Gene3D" id="1.10.10.10">
    <property type="entry name" value="Winged helix-like DNA-binding domain superfamily/Winged helix DNA-binding domain"/>
    <property type="match status" value="1"/>
</dbReference>
<dbReference type="PROSITE" id="PS00894">
    <property type="entry name" value="HTH_DEOR_1"/>
    <property type="match status" value="1"/>
</dbReference>
<name>A0A3A6RDS2_9VIBR</name>
<dbReference type="InterPro" id="IPR050313">
    <property type="entry name" value="Carb_Metab_HTH_regulators"/>
</dbReference>
<dbReference type="SUPFAM" id="SSF46785">
    <property type="entry name" value="Winged helix' DNA-binding domain"/>
    <property type="match status" value="1"/>
</dbReference>
<evidence type="ECO:0000313" key="6">
    <source>
        <dbReference type="Proteomes" id="UP000273252"/>
    </source>
</evidence>
<keyword evidence="1" id="KW-0805">Transcription regulation</keyword>
<sequence length="259" mass="29085">MKNDMKTSLERRLEIANLVGLNGKMHVDQLAETFNVTGATIRADLRFLEQNNYIIRSHGYALVNKVAFAKLASNKGAEENNGYSIVDFMGNAISNFIQPNDSIFIHSNKFIRQALETIQDFKNTTVLSNDLRLVNKFINVDTAKFFMTGGCLGSEMKFIGTQMINSLRQHRFNTSFIFIDGFNSKLGIFSKSENDAELIKILCEISERIVVVSDSACFSSNSPFWVCETNSIDAVITEGQIPQEVIDAMELNNVKIIKQ</sequence>
<dbReference type="AlphaFoldDB" id="A0A3A6RDS2"/>
<dbReference type="InterPro" id="IPR037171">
    <property type="entry name" value="NagB/RpiA_transferase-like"/>
</dbReference>
<comment type="caution">
    <text evidence="5">The sequence shown here is derived from an EMBL/GenBank/DDBJ whole genome shotgun (WGS) entry which is preliminary data.</text>
</comment>
<dbReference type="OrthoDB" id="9814815at2"/>
<dbReference type="SUPFAM" id="SSF100950">
    <property type="entry name" value="NagB/RpiA/CoA transferase-like"/>
    <property type="match status" value="1"/>
</dbReference>
<dbReference type="SMART" id="SM01134">
    <property type="entry name" value="DeoRC"/>
    <property type="match status" value="1"/>
</dbReference>
<dbReference type="PANTHER" id="PTHR30363">
    <property type="entry name" value="HTH-TYPE TRANSCRIPTIONAL REGULATOR SRLR-RELATED"/>
    <property type="match status" value="1"/>
</dbReference>
<keyword evidence="2" id="KW-0238">DNA-binding</keyword>
<keyword evidence="6" id="KW-1185">Reference proteome</keyword>
<dbReference type="GO" id="GO:0003700">
    <property type="term" value="F:DNA-binding transcription factor activity"/>
    <property type="evidence" value="ECO:0007669"/>
    <property type="project" value="InterPro"/>
</dbReference>
<dbReference type="InterPro" id="IPR036390">
    <property type="entry name" value="WH_DNA-bd_sf"/>
</dbReference>
<dbReference type="GO" id="GO:0003677">
    <property type="term" value="F:DNA binding"/>
    <property type="evidence" value="ECO:0007669"/>
    <property type="project" value="UniProtKB-KW"/>
</dbReference>
<evidence type="ECO:0000313" key="5">
    <source>
        <dbReference type="EMBL" id="RJX75262.1"/>
    </source>
</evidence>
<keyword evidence="3" id="KW-0804">Transcription</keyword>
<evidence type="ECO:0000256" key="3">
    <source>
        <dbReference type="ARBA" id="ARBA00023163"/>
    </source>
</evidence>
<evidence type="ECO:0000259" key="4">
    <source>
        <dbReference type="PROSITE" id="PS51000"/>
    </source>
</evidence>
<gene>
    <name evidence="5" type="ORF">DZ860_00835</name>
</gene>
<evidence type="ECO:0000256" key="2">
    <source>
        <dbReference type="ARBA" id="ARBA00023125"/>
    </source>
</evidence>
<organism evidence="5 6">
    <name type="scientific">Vibrio sinensis</name>
    <dbReference type="NCBI Taxonomy" id="2302434"/>
    <lineage>
        <taxon>Bacteria</taxon>
        <taxon>Pseudomonadati</taxon>
        <taxon>Pseudomonadota</taxon>
        <taxon>Gammaproteobacteria</taxon>
        <taxon>Vibrionales</taxon>
        <taxon>Vibrionaceae</taxon>
        <taxon>Vibrio</taxon>
    </lineage>
</organism>
<dbReference type="Proteomes" id="UP000273252">
    <property type="component" value="Unassembled WGS sequence"/>
</dbReference>
<dbReference type="EMBL" id="QVMU01000001">
    <property type="protein sequence ID" value="RJX75262.1"/>
    <property type="molecule type" value="Genomic_DNA"/>
</dbReference>
<proteinExistence type="predicted"/>
<dbReference type="InterPro" id="IPR001034">
    <property type="entry name" value="DeoR_HTH"/>
</dbReference>
<dbReference type="Pfam" id="PF08220">
    <property type="entry name" value="HTH_DeoR"/>
    <property type="match status" value="1"/>
</dbReference>
<dbReference type="PANTHER" id="PTHR30363:SF44">
    <property type="entry name" value="AGA OPERON TRANSCRIPTIONAL REPRESSOR-RELATED"/>
    <property type="match status" value="1"/>
</dbReference>
<dbReference type="Pfam" id="PF00455">
    <property type="entry name" value="DeoRC"/>
    <property type="match status" value="1"/>
</dbReference>
<dbReference type="RefSeq" id="WP_120029018.1">
    <property type="nucleotide sequence ID" value="NZ_QVMU01000001.1"/>
</dbReference>
<dbReference type="InterPro" id="IPR014036">
    <property type="entry name" value="DeoR-like_C"/>
</dbReference>